<feature type="region of interest" description="Disordered" evidence="1">
    <location>
        <begin position="50"/>
        <end position="80"/>
    </location>
</feature>
<dbReference type="AlphaFoldDB" id="A0A4U5NBP4"/>
<accession>A0A4U5NBP4</accession>
<sequence length="80" mass="8570">MTEAAKQLENPSKSTQKPSLELAKNDSILHVSPDFSNRFETFDDGLIHANGVTGRQSPDLCSNSSLSPLDRPATISATSP</sequence>
<organism evidence="2 3">
    <name type="scientific">Steinernema carpocapsae</name>
    <name type="common">Entomopathogenic nematode</name>
    <dbReference type="NCBI Taxonomy" id="34508"/>
    <lineage>
        <taxon>Eukaryota</taxon>
        <taxon>Metazoa</taxon>
        <taxon>Ecdysozoa</taxon>
        <taxon>Nematoda</taxon>
        <taxon>Chromadorea</taxon>
        <taxon>Rhabditida</taxon>
        <taxon>Tylenchina</taxon>
        <taxon>Panagrolaimomorpha</taxon>
        <taxon>Strongyloidoidea</taxon>
        <taxon>Steinernematidae</taxon>
        <taxon>Steinernema</taxon>
    </lineage>
</organism>
<keyword evidence="3" id="KW-1185">Reference proteome</keyword>
<comment type="caution">
    <text evidence="2">The sequence shown here is derived from an EMBL/GenBank/DDBJ whole genome shotgun (WGS) entry which is preliminary data.</text>
</comment>
<name>A0A4U5NBP4_STECR</name>
<feature type="compositionally biased region" description="Polar residues" evidence="1">
    <location>
        <begin position="53"/>
        <end position="67"/>
    </location>
</feature>
<evidence type="ECO:0000313" key="2">
    <source>
        <dbReference type="EMBL" id="TKR79940.1"/>
    </source>
</evidence>
<feature type="region of interest" description="Disordered" evidence="1">
    <location>
        <begin position="1"/>
        <end position="21"/>
    </location>
</feature>
<protein>
    <submittedName>
        <fullName evidence="2">Uncharacterized protein</fullName>
    </submittedName>
</protein>
<gene>
    <name evidence="2" type="ORF">L596_014086</name>
</gene>
<evidence type="ECO:0000256" key="1">
    <source>
        <dbReference type="SAM" id="MobiDB-lite"/>
    </source>
</evidence>
<feature type="compositionally biased region" description="Polar residues" evidence="1">
    <location>
        <begin position="9"/>
        <end position="18"/>
    </location>
</feature>
<dbReference type="Proteomes" id="UP000298663">
    <property type="component" value="Unassembled WGS sequence"/>
</dbReference>
<reference evidence="2 3" key="1">
    <citation type="journal article" date="2015" name="Genome Biol.">
        <title>Comparative genomics of Steinernema reveals deeply conserved gene regulatory networks.</title>
        <authorList>
            <person name="Dillman A.R."/>
            <person name="Macchietto M."/>
            <person name="Porter C.F."/>
            <person name="Rogers A."/>
            <person name="Williams B."/>
            <person name="Antoshechkin I."/>
            <person name="Lee M.M."/>
            <person name="Goodwin Z."/>
            <person name="Lu X."/>
            <person name="Lewis E.E."/>
            <person name="Goodrich-Blair H."/>
            <person name="Stock S.P."/>
            <person name="Adams B.J."/>
            <person name="Sternberg P.W."/>
            <person name="Mortazavi A."/>
        </authorList>
    </citation>
    <scope>NUCLEOTIDE SEQUENCE [LARGE SCALE GENOMIC DNA]</scope>
    <source>
        <strain evidence="2 3">ALL</strain>
    </source>
</reference>
<reference evidence="2 3" key="2">
    <citation type="journal article" date="2019" name="G3 (Bethesda)">
        <title>Hybrid Assembly of the Genome of the Entomopathogenic Nematode Steinernema carpocapsae Identifies the X-Chromosome.</title>
        <authorList>
            <person name="Serra L."/>
            <person name="Macchietto M."/>
            <person name="Macias-Munoz A."/>
            <person name="McGill C.J."/>
            <person name="Rodriguez I.M."/>
            <person name="Rodriguez B."/>
            <person name="Murad R."/>
            <person name="Mortazavi A."/>
        </authorList>
    </citation>
    <scope>NUCLEOTIDE SEQUENCE [LARGE SCALE GENOMIC DNA]</scope>
    <source>
        <strain evidence="2 3">ALL</strain>
    </source>
</reference>
<dbReference type="EMBL" id="AZBU02000004">
    <property type="protein sequence ID" value="TKR79940.1"/>
    <property type="molecule type" value="Genomic_DNA"/>
</dbReference>
<proteinExistence type="predicted"/>
<evidence type="ECO:0000313" key="3">
    <source>
        <dbReference type="Proteomes" id="UP000298663"/>
    </source>
</evidence>